<feature type="compositionally biased region" description="Low complexity" evidence="7">
    <location>
        <begin position="717"/>
        <end position="732"/>
    </location>
</feature>
<dbReference type="PROSITE" id="PS50023">
    <property type="entry name" value="LIM_DOMAIN_2"/>
    <property type="match status" value="1"/>
</dbReference>
<dbReference type="Pfam" id="PF02145">
    <property type="entry name" value="Rap_GAP"/>
    <property type="match status" value="1"/>
</dbReference>
<dbReference type="PANTHER" id="PTHR15711">
    <property type="entry name" value="RAP GTPASE-ACTIVATING PROTEIN"/>
    <property type="match status" value="1"/>
</dbReference>
<dbReference type="PROSITE" id="PS50877">
    <property type="entry name" value="GOLOCO"/>
    <property type="match status" value="1"/>
</dbReference>
<dbReference type="InterPro" id="IPR050989">
    <property type="entry name" value="Rap1_Ran_GAP"/>
</dbReference>
<feature type="compositionally biased region" description="Low complexity" evidence="7">
    <location>
        <begin position="692"/>
        <end position="708"/>
    </location>
</feature>
<evidence type="ECO:0000313" key="10">
    <source>
        <dbReference type="EMBL" id="OWF41221.1"/>
    </source>
</evidence>
<evidence type="ECO:0000256" key="1">
    <source>
        <dbReference type="ARBA" id="ARBA00022468"/>
    </source>
</evidence>
<evidence type="ECO:0000256" key="6">
    <source>
        <dbReference type="SAM" id="Coils"/>
    </source>
</evidence>
<accession>A0A210PXL0</accession>
<dbReference type="Pfam" id="PF00412">
    <property type="entry name" value="LIM"/>
    <property type="match status" value="1"/>
</dbReference>
<keyword evidence="11" id="KW-1185">Reference proteome</keyword>
<dbReference type="InterPro" id="IPR035974">
    <property type="entry name" value="Rap/Ran-GAP_sf"/>
</dbReference>
<dbReference type="Proteomes" id="UP000242188">
    <property type="component" value="Unassembled WGS sequence"/>
</dbReference>
<feature type="region of interest" description="Disordered" evidence="7">
    <location>
        <begin position="623"/>
        <end position="762"/>
    </location>
</feature>
<evidence type="ECO:0000256" key="5">
    <source>
        <dbReference type="PROSITE-ProRule" id="PRU00125"/>
    </source>
</evidence>
<feature type="domain" description="Rap-GAP" evidence="9">
    <location>
        <begin position="362"/>
        <end position="579"/>
    </location>
</feature>
<dbReference type="PROSITE" id="PS50085">
    <property type="entry name" value="RAPGAP"/>
    <property type="match status" value="1"/>
</dbReference>
<feature type="compositionally biased region" description="Polar residues" evidence="7">
    <location>
        <begin position="679"/>
        <end position="690"/>
    </location>
</feature>
<evidence type="ECO:0000259" key="8">
    <source>
        <dbReference type="PROSITE" id="PS50023"/>
    </source>
</evidence>
<dbReference type="AlphaFoldDB" id="A0A210PXL0"/>
<dbReference type="EMBL" id="NEDP02005415">
    <property type="protein sequence ID" value="OWF41221.1"/>
    <property type="molecule type" value="Genomic_DNA"/>
</dbReference>
<dbReference type="GO" id="GO:0005737">
    <property type="term" value="C:cytoplasm"/>
    <property type="evidence" value="ECO:0007669"/>
    <property type="project" value="TreeGrafter"/>
</dbReference>
<keyword evidence="6" id="KW-0175">Coiled coil</keyword>
<dbReference type="FunFam" id="3.40.50.11210:FF:000001">
    <property type="entry name" value="Ral GTPase-activating protein subunit alpha-1 isoform 1"/>
    <property type="match status" value="1"/>
</dbReference>
<keyword evidence="4 5" id="KW-0440">LIM domain</keyword>
<dbReference type="STRING" id="6573.A0A210PXL0"/>
<dbReference type="InterPro" id="IPR003109">
    <property type="entry name" value="GoLoco_motif"/>
</dbReference>
<dbReference type="OrthoDB" id="2499658at2759"/>
<evidence type="ECO:0000256" key="4">
    <source>
        <dbReference type="ARBA" id="ARBA00023038"/>
    </source>
</evidence>
<dbReference type="SMART" id="SM00132">
    <property type="entry name" value="LIM"/>
    <property type="match status" value="1"/>
</dbReference>
<sequence>MRRMAQYKLINDEGDVCDSELDESGASLRAFSHSQARRPNTCPDDSTLFVKSTQKPHLSPNSKRRSYSPSLLRRSFFNRQSKPDLTNSEEKCSACGFPVTDDRRVSVKRDLDKRDVYHSSCFKCVRCDTSLNLRSYRKQTMDGQLYCESHVPQTKSTPPISPDNDENSTQALFEMLVRTQERGRIDDQRCNMPTFKKISPSVTPSELKKSFETVEEVLKRPGPYPMVLQPSNGGYWIEGCQTCDSRRSLENGINNCAVDCRIEYDETAHCYRQYFLGREHFNYYTEDDSLGPMILSMKEEYNSEQEYVRAIIRTRYATQHKLIPVEQLDSIPNPIKVAKCVNDEISVDKFHPVLTTKGSEMIVQYDEHHLTNAYKFGIIYQKFGQTTEEALFGNVSHSKAMEEFLSVIGDRVALKNFKGFRGGLDTHHSQTGETSVYTHLEDKEIMFHVSTLLPFTEADPQQLQRKRHIGNDIVAIIFQEENTPFVPNIIASHFLHSYIVIQPIKDPLTQHTRYKVSVTARDDVPEFGPKLPKDGMFEKGPKFRDFLLTKLVNAEMACYKGEKFAKLEERTRAALLECLHQELQRKHIEVFGMLPVLSCKTESKTFIESFKRVLSTKGRNQSDINLPLSARRNGTFLPTVGEDDKPSSPKKSPSPNKKLSRQFSSSIERKHKEKLVQRIDSQSTQSSYKTCSAPSSPQSSPSSTASAPRISYGLQLSPSNSESSFNSIEEFSTTPQMCNPEDSDTGMESMSSAGTPNNYTKPSMSNSFHDDGCVFITDCDQGCDTTRQQLEFLKTEVQKLKNEKTDLIRQNKTGQKEINGLRQEVHRLRLSTIEISAEATV</sequence>
<feature type="compositionally biased region" description="Basic and acidic residues" evidence="7">
    <location>
        <begin position="667"/>
        <end position="677"/>
    </location>
</feature>
<dbReference type="PROSITE" id="PS00478">
    <property type="entry name" value="LIM_DOMAIN_1"/>
    <property type="match status" value="1"/>
</dbReference>
<keyword evidence="3 5" id="KW-0862">Zinc</keyword>
<comment type="caution">
    <text evidence="10">The sequence shown here is derived from an EMBL/GenBank/DDBJ whole genome shotgun (WGS) entry which is preliminary data.</text>
</comment>
<proteinExistence type="predicted"/>
<evidence type="ECO:0000259" key="9">
    <source>
        <dbReference type="PROSITE" id="PS50085"/>
    </source>
</evidence>
<protein>
    <submittedName>
        <fullName evidence="10">Rap1 GTPase-activating protein 1</fullName>
    </submittedName>
</protein>
<dbReference type="GO" id="GO:0051056">
    <property type="term" value="P:regulation of small GTPase mediated signal transduction"/>
    <property type="evidence" value="ECO:0007669"/>
    <property type="project" value="InterPro"/>
</dbReference>
<evidence type="ECO:0000256" key="2">
    <source>
        <dbReference type="ARBA" id="ARBA00022723"/>
    </source>
</evidence>
<dbReference type="SUPFAM" id="SSF111347">
    <property type="entry name" value="Rap/Ran-GAP"/>
    <property type="match status" value="1"/>
</dbReference>
<dbReference type="InterPro" id="IPR000331">
    <property type="entry name" value="Rap/Ran_GAP_dom"/>
</dbReference>
<evidence type="ECO:0000256" key="3">
    <source>
        <dbReference type="ARBA" id="ARBA00022833"/>
    </source>
</evidence>
<evidence type="ECO:0000313" key="11">
    <source>
        <dbReference type="Proteomes" id="UP000242188"/>
    </source>
</evidence>
<gene>
    <name evidence="10" type="ORF">KP79_PYT21401</name>
</gene>
<dbReference type="Gene3D" id="3.40.50.11210">
    <property type="entry name" value="Rap/Ran-GAP"/>
    <property type="match status" value="1"/>
</dbReference>
<organism evidence="10 11">
    <name type="scientific">Mizuhopecten yessoensis</name>
    <name type="common">Japanese scallop</name>
    <name type="synonym">Patinopecten yessoensis</name>
    <dbReference type="NCBI Taxonomy" id="6573"/>
    <lineage>
        <taxon>Eukaryota</taxon>
        <taxon>Metazoa</taxon>
        <taxon>Spiralia</taxon>
        <taxon>Lophotrochozoa</taxon>
        <taxon>Mollusca</taxon>
        <taxon>Bivalvia</taxon>
        <taxon>Autobranchia</taxon>
        <taxon>Pteriomorphia</taxon>
        <taxon>Pectinida</taxon>
        <taxon>Pectinoidea</taxon>
        <taxon>Pectinidae</taxon>
        <taxon>Mizuhopecten</taxon>
    </lineage>
</organism>
<dbReference type="Gene3D" id="6.10.140.210">
    <property type="match status" value="1"/>
</dbReference>
<reference evidence="10 11" key="1">
    <citation type="journal article" date="2017" name="Nat. Ecol. Evol.">
        <title>Scallop genome provides insights into evolution of bilaterian karyotype and development.</title>
        <authorList>
            <person name="Wang S."/>
            <person name="Zhang J."/>
            <person name="Jiao W."/>
            <person name="Li J."/>
            <person name="Xun X."/>
            <person name="Sun Y."/>
            <person name="Guo X."/>
            <person name="Huan P."/>
            <person name="Dong B."/>
            <person name="Zhang L."/>
            <person name="Hu X."/>
            <person name="Sun X."/>
            <person name="Wang J."/>
            <person name="Zhao C."/>
            <person name="Wang Y."/>
            <person name="Wang D."/>
            <person name="Huang X."/>
            <person name="Wang R."/>
            <person name="Lv J."/>
            <person name="Li Y."/>
            <person name="Zhang Z."/>
            <person name="Liu B."/>
            <person name="Lu W."/>
            <person name="Hui Y."/>
            <person name="Liang J."/>
            <person name="Zhou Z."/>
            <person name="Hou R."/>
            <person name="Li X."/>
            <person name="Liu Y."/>
            <person name="Li H."/>
            <person name="Ning X."/>
            <person name="Lin Y."/>
            <person name="Zhao L."/>
            <person name="Xing Q."/>
            <person name="Dou J."/>
            <person name="Li Y."/>
            <person name="Mao J."/>
            <person name="Guo H."/>
            <person name="Dou H."/>
            <person name="Li T."/>
            <person name="Mu C."/>
            <person name="Jiang W."/>
            <person name="Fu Q."/>
            <person name="Fu X."/>
            <person name="Miao Y."/>
            <person name="Liu J."/>
            <person name="Yu Q."/>
            <person name="Li R."/>
            <person name="Liao H."/>
            <person name="Li X."/>
            <person name="Kong Y."/>
            <person name="Jiang Z."/>
            <person name="Chourrout D."/>
            <person name="Li R."/>
            <person name="Bao Z."/>
        </authorList>
    </citation>
    <scope>NUCLEOTIDE SEQUENCE [LARGE SCALE GENOMIC DNA]</scope>
    <source>
        <strain evidence="10 11">PY_sf001</strain>
    </source>
</reference>
<dbReference type="PANTHER" id="PTHR15711:SF32">
    <property type="entry name" value="RAP GTPASE ACTIVATING PROTEIN 1, ISOFORM H"/>
    <property type="match status" value="1"/>
</dbReference>
<name>A0A210PXL0_MIZYE</name>
<keyword evidence="1" id="KW-0343">GTPase activation</keyword>
<dbReference type="InterPro" id="IPR001781">
    <property type="entry name" value="Znf_LIM"/>
</dbReference>
<feature type="domain" description="LIM zinc-binding" evidence="8">
    <location>
        <begin position="90"/>
        <end position="157"/>
    </location>
</feature>
<keyword evidence="2 5" id="KW-0479">Metal-binding</keyword>
<evidence type="ECO:0000256" key="7">
    <source>
        <dbReference type="SAM" id="MobiDB-lite"/>
    </source>
</evidence>
<feature type="coiled-coil region" evidence="6">
    <location>
        <begin position="783"/>
        <end position="817"/>
    </location>
</feature>
<dbReference type="Gene3D" id="2.10.110.10">
    <property type="entry name" value="Cysteine Rich Protein"/>
    <property type="match status" value="1"/>
</dbReference>
<feature type="compositionally biased region" description="Polar residues" evidence="7">
    <location>
        <begin position="746"/>
        <end position="762"/>
    </location>
</feature>
<dbReference type="GO" id="GO:0005096">
    <property type="term" value="F:GTPase activator activity"/>
    <property type="evidence" value="ECO:0007669"/>
    <property type="project" value="UniProtKB-KW"/>
</dbReference>
<dbReference type="Pfam" id="PF21022">
    <property type="entry name" value="Rap-GAP_dimer"/>
    <property type="match status" value="1"/>
</dbReference>
<dbReference type="GO" id="GO:0046872">
    <property type="term" value="F:metal ion binding"/>
    <property type="evidence" value="ECO:0007669"/>
    <property type="project" value="UniProtKB-KW"/>
</dbReference>